<reference evidence="1" key="1">
    <citation type="submission" date="2022-04" db="EMBL/GenBank/DDBJ databases">
        <title>Jade perch genome.</title>
        <authorList>
            <person name="Chao B."/>
        </authorList>
    </citation>
    <scope>NUCLEOTIDE SEQUENCE</scope>
    <source>
        <strain evidence="1">CB-2022</strain>
    </source>
</reference>
<organism evidence="1 2">
    <name type="scientific">Scortum barcoo</name>
    <name type="common">barcoo grunter</name>
    <dbReference type="NCBI Taxonomy" id="214431"/>
    <lineage>
        <taxon>Eukaryota</taxon>
        <taxon>Metazoa</taxon>
        <taxon>Chordata</taxon>
        <taxon>Craniata</taxon>
        <taxon>Vertebrata</taxon>
        <taxon>Euteleostomi</taxon>
        <taxon>Actinopterygii</taxon>
        <taxon>Neopterygii</taxon>
        <taxon>Teleostei</taxon>
        <taxon>Neoteleostei</taxon>
        <taxon>Acanthomorphata</taxon>
        <taxon>Eupercaria</taxon>
        <taxon>Centrarchiformes</taxon>
        <taxon>Terapontoidei</taxon>
        <taxon>Terapontidae</taxon>
        <taxon>Scortum</taxon>
    </lineage>
</organism>
<feature type="non-terminal residue" evidence="1">
    <location>
        <position position="1"/>
    </location>
</feature>
<dbReference type="EMBL" id="CM041554">
    <property type="protein sequence ID" value="KAI3351922.1"/>
    <property type="molecule type" value="Genomic_DNA"/>
</dbReference>
<evidence type="ECO:0000313" key="1">
    <source>
        <dbReference type="EMBL" id="KAI3351922.1"/>
    </source>
</evidence>
<gene>
    <name evidence="1" type="ORF">L3Q82_020751</name>
</gene>
<dbReference type="Proteomes" id="UP000831701">
    <property type="component" value="Chromosome 24"/>
</dbReference>
<accession>A0ACB8VAL3</accession>
<sequence>YQQGSGGGERSSGPIRCQRCREVCKGEVVRVQETHFHVKCFTCTVCNCDLARSGFFQKKGEYICTADYQRLYGTRCDRCDSFITGEVVSALGRTCVPPQVLCLQCLQKPVAASHYRLFNHSAASKPFPIGDRVTFSGKDCVCQQCSHTLVKPNEPIKIHGPSHCAGCGDEIKQGQSLLALEKQWHVSCFRCRTCNMVLTGEYISKDGVPYCEADYHAQYGVKCETCSRYISGRVLEAGGKHYHPTCARCSRCNMMFKEGEEMYLTGCEVWHPLCKQAARAERRLRHRRLSEASISPPGSSIGSPSRVICARVKNEFLDYKDLAALPKVKAIYEVQQPDLISSSYQPYHRYTSDDRLDTYSYGESLGTLSPYSQDYDSLDMKQRRCSSPGYIDSPTYSRQGMSPIMPRSPQHYGYPATGDPNIYRKPPIYKRADNYVDAATKSRTSEDILRSSRLSTYSPEPYAASESDYYPYTSSPRAYRMPRRRFSTGGDEESWSHNLQRIGSGIGRMILKEEMKARSGSYDNDPWGSARNSRSGSKETLNTTGYGTTAYNNTVNGSPRSQYSADSDFVCKSASLPGYGRNGIQRPQSADCYQYQYDSGSEVNWGSRAEYTVYPYEALIITTRGRNRLPKDVDRARLELELSRELTAAADSRTQKRAETVSLKSPTSRPVINSHTDSISSSMDTKGTKCGAFSRPSSGIHAPVYVHSFAEETSPSDLCPPLLIYWTHAALTFVPLPLLPCAAMEVLVSELGALLKMLDQENLSSSTLEKKTSVWNLLQQIQPSVSGTDYIYMNSSVYRNGTSFVESLFETFDCELGDLKDVTDDLKEDKNTQTDTSKQASGQYIYELKKRIFHGYGGNLRFVFVRLLQQNCADSPAPHSADSPPPLPTTPPPEEYYEEAVPLSPGKMPEYIITRVRPSPPNSIEDGYEDAENNYPTTCINSHRKNSYNDSDALSSSYESYEEDEEERSPGVRLTHQWPSDESSMPPARDCRICAFLLRKKRFGQWAKQLTVIRENRLQCYKSSKDTCPYVDLLLPQCTVVYAPKDSKRKHHELRFTLPNGDALVLAVQSKEQAHRWLRVIREVSGQSAGPEESASPVILRKTELDKLVKKEHKRLSSGLILVDGQILCGDSAVEGLNLRLLLPQRLSAERNTSDSDSVGVSTGENCRENGKVKRGAFAAGRKITRIISFSKKKPPRPGDPRTSYSDPRQGYLSVLVSQVWREQWCCVCRGSLHFYHDKGDPRTSLPSLPLHGCEVVPGLGPKHPFAFRILRNSTEVAALEASSSEELGRWLGVLLAETGSATDPESLHYDYVDVETIANIRDAARHSFLWATSSSSTSTDSRTYDEVPNEDIQSGENRRQQSGNQGKRRSSFSSSDSDRTKPVVSLKRTGSNANQYGKYGKTRAEEDAKCYLKEKEELERERDGIRNVLVTLRQEKRELKEELKTASEKRKSSLNKRISQLEDACRSKEAERVDLELRLTQVQENLKKSLASGVLGAPVEAKPPAKASIKKTQNIYSESLPVNCALEMRRRPPSVYASATGTVMQKAKVTPTVSSALRMDAALRDASFTEERPQPCPDIFSFDPALFLVSLFTGCSAGPSAVEPTSTDWFGWVEETMGMEPFPLDSFNSLRRS</sequence>
<keyword evidence="2" id="KW-1185">Reference proteome</keyword>
<comment type="caution">
    <text evidence="1">The sequence shown here is derived from an EMBL/GenBank/DDBJ whole genome shotgun (WGS) entry which is preliminary data.</text>
</comment>
<proteinExistence type="predicted"/>
<evidence type="ECO:0000313" key="2">
    <source>
        <dbReference type="Proteomes" id="UP000831701"/>
    </source>
</evidence>
<protein>
    <submittedName>
        <fullName evidence="1">Uncharacterized protein</fullName>
    </submittedName>
</protein>
<name>A0ACB8VAL3_9TELE</name>